<dbReference type="Proteomes" id="UP000234681">
    <property type="component" value="Chromosome 19"/>
</dbReference>
<sequence>MQKPTSYLDYTTNFLSYTGHLSPASDVT</sequence>
<evidence type="ECO:0000313" key="1">
    <source>
        <dbReference type="EMBL" id="EDL87269.1"/>
    </source>
</evidence>
<dbReference type="AlphaFoldDB" id="A6JXZ1"/>
<proteinExistence type="predicted"/>
<dbReference type="EMBL" id="CH474006">
    <property type="protein sequence ID" value="EDL87269.1"/>
    <property type="molecule type" value="Genomic_DNA"/>
</dbReference>
<organism evidence="1 2">
    <name type="scientific">Rattus norvegicus</name>
    <name type="common">Rat</name>
    <dbReference type="NCBI Taxonomy" id="10116"/>
    <lineage>
        <taxon>Eukaryota</taxon>
        <taxon>Metazoa</taxon>
        <taxon>Chordata</taxon>
        <taxon>Craniata</taxon>
        <taxon>Vertebrata</taxon>
        <taxon>Euteleostomi</taxon>
        <taxon>Mammalia</taxon>
        <taxon>Eutheria</taxon>
        <taxon>Euarchontoglires</taxon>
        <taxon>Glires</taxon>
        <taxon>Rodentia</taxon>
        <taxon>Myomorpha</taxon>
        <taxon>Muroidea</taxon>
        <taxon>Muridae</taxon>
        <taxon>Murinae</taxon>
        <taxon>Rattus</taxon>
    </lineage>
</organism>
<reference evidence="2" key="1">
    <citation type="submission" date="2005-09" db="EMBL/GenBank/DDBJ databases">
        <authorList>
            <person name="Mural R.J."/>
            <person name="Li P.W."/>
            <person name="Adams M.D."/>
            <person name="Amanatides P.G."/>
            <person name="Baden-Tillson H."/>
            <person name="Barnstead M."/>
            <person name="Chin S.H."/>
            <person name="Dew I."/>
            <person name="Evans C.A."/>
            <person name="Ferriera S."/>
            <person name="Flanigan M."/>
            <person name="Fosler C."/>
            <person name="Glodek A."/>
            <person name="Gu Z."/>
            <person name="Holt R.A."/>
            <person name="Jennings D."/>
            <person name="Kraft C.L."/>
            <person name="Lu F."/>
            <person name="Nguyen T."/>
            <person name="Nusskern D.R."/>
            <person name="Pfannkoch C.M."/>
            <person name="Sitter C."/>
            <person name="Sutton G.G."/>
            <person name="Venter J.C."/>
            <person name="Wang Z."/>
            <person name="Woodage T."/>
            <person name="Zheng X.H."/>
            <person name="Zhong F."/>
        </authorList>
    </citation>
    <scope>NUCLEOTIDE SEQUENCE [LARGE SCALE GENOMIC DNA]</scope>
    <source>
        <strain>BN</strain>
        <strain evidence="2">Sprague-Dawley</strain>
    </source>
</reference>
<evidence type="ECO:0000313" key="2">
    <source>
        <dbReference type="Proteomes" id="UP000234681"/>
    </source>
</evidence>
<accession>A6JXZ1</accession>
<gene>
    <name evidence="1" type="ORF">rCG_39104</name>
</gene>
<protein>
    <submittedName>
        <fullName evidence="1">RCG39104</fullName>
    </submittedName>
</protein>
<name>A6JXZ1_RAT</name>